<evidence type="ECO:0000313" key="2">
    <source>
        <dbReference type="EMBL" id="WAL65766.1"/>
    </source>
</evidence>
<proteinExistence type="predicted"/>
<protein>
    <submittedName>
        <fullName evidence="2">DUF3558 domain-containing protein</fullName>
    </submittedName>
</protein>
<organism evidence="2 3">
    <name type="scientific">Amycolatopsis cynarae</name>
    <dbReference type="NCBI Taxonomy" id="2995223"/>
    <lineage>
        <taxon>Bacteria</taxon>
        <taxon>Bacillati</taxon>
        <taxon>Actinomycetota</taxon>
        <taxon>Actinomycetes</taxon>
        <taxon>Pseudonocardiales</taxon>
        <taxon>Pseudonocardiaceae</taxon>
        <taxon>Amycolatopsis</taxon>
    </lineage>
</organism>
<dbReference type="Proteomes" id="UP001163203">
    <property type="component" value="Chromosome"/>
</dbReference>
<gene>
    <name evidence="2" type="ORF">ORV05_33720</name>
</gene>
<name>A0ABY7B0Q7_9PSEU</name>
<dbReference type="EMBL" id="CP113836">
    <property type="protein sequence ID" value="WAL65766.1"/>
    <property type="molecule type" value="Genomic_DNA"/>
</dbReference>
<accession>A0ABY7B0Q7</accession>
<dbReference type="RefSeq" id="WP_268755909.1">
    <property type="nucleotide sequence ID" value="NZ_CP113836.1"/>
</dbReference>
<reference evidence="2" key="1">
    <citation type="submission" date="2022-11" db="EMBL/GenBank/DDBJ databases">
        <authorList>
            <person name="Mo P."/>
        </authorList>
    </citation>
    <scope>NUCLEOTIDE SEQUENCE</scope>
    <source>
        <strain evidence="2">HUAS 11-8</strain>
    </source>
</reference>
<evidence type="ECO:0000256" key="1">
    <source>
        <dbReference type="SAM" id="MobiDB-lite"/>
    </source>
</evidence>
<dbReference type="PROSITE" id="PS51257">
    <property type="entry name" value="PROKAR_LIPOPROTEIN"/>
    <property type="match status" value="1"/>
</dbReference>
<feature type="region of interest" description="Disordered" evidence="1">
    <location>
        <begin position="23"/>
        <end position="50"/>
    </location>
</feature>
<dbReference type="Pfam" id="PF12079">
    <property type="entry name" value="DUF3558"/>
    <property type="match status" value="1"/>
</dbReference>
<keyword evidence="3" id="KW-1185">Reference proteome</keyword>
<evidence type="ECO:0000313" key="3">
    <source>
        <dbReference type="Proteomes" id="UP001163203"/>
    </source>
</evidence>
<sequence>MTTRTSALTAGVLAMITLGGCTSTDGRAPDGSVPSPRGSGDPGLPPRAREVSVRGVDPCSLLTTEQLNRLKENGIPRLLPEDTRRDGPTCAFDVDATTPSYTYYLEVIATADLHDWIEGGHFKASMTREPVNVPGFPALIHYAPSRGVPDCETLVGVAEGQTLRAETAPDGNTFTRQQLCDMSTTVAKMAVETLETFR</sequence>
<dbReference type="InterPro" id="IPR024520">
    <property type="entry name" value="DUF3558"/>
</dbReference>